<sequence length="299" mass="32262">MALAKVLKEVFADADFVIEAVFEEISVKKHVFAEIEAVIRADCILATNTSSLSVAEMASDLTNPERLVGFHFFNPVAAMPLLEIIQAPETSNEVLATAFALGRALRKTSVLVQDCTAFVVNRVLLRLMGEVLRAFDDGTPADVADQALKPMGLPMTPFNLLAMIGLPVCLHVTQSLNTAFGERFPVSPNQQRLIEHGITSLWEQKPEGDPVIPARTVGLLEIGCSPSTSDELLARVQDALAEEIALMLDEGVVPDPQDIDLCMIAGAGWPLHLGGITPYLDQTGASERAAGRLFHPANR</sequence>
<feature type="domain" description="3-hydroxyacyl-CoA dehydrogenase NAD binding" evidence="4">
    <location>
        <begin position="8"/>
        <end position="115"/>
    </location>
</feature>
<dbReference type="OrthoDB" id="9771883at2"/>
<dbReference type="Proteomes" id="UP000249166">
    <property type="component" value="Unassembled WGS sequence"/>
</dbReference>
<dbReference type="GO" id="GO:0070403">
    <property type="term" value="F:NAD+ binding"/>
    <property type="evidence" value="ECO:0007669"/>
    <property type="project" value="InterPro"/>
</dbReference>
<protein>
    <recommendedName>
        <fullName evidence="7">3-hydroxyacyl-CoA dehydrogenase</fullName>
    </recommendedName>
</protein>
<name>A0A328HJ35_ARTGO</name>
<dbReference type="PANTHER" id="PTHR43612:SF3">
    <property type="entry name" value="TRIFUNCTIONAL ENZYME SUBUNIT ALPHA, MITOCHONDRIAL"/>
    <property type="match status" value="1"/>
</dbReference>
<evidence type="ECO:0000259" key="3">
    <source>
        <dbReference type="Pfam" id="PF00725"/>
    </source>
</evidence>
<dbReference type="EMBL" id="QLNP01000074">
    <property type="protein sequence ID" value="RAM37230.1"/>
    <property type="molecule type" value="Genomic_DNA"/>
</dbReference>
<evidence type="ECO:0000256" key="2">
    <source>
        <dbReference type="ARBA" id="ARBA00023002"/>
    </source>
</evidence>
<dbReference type="SUPFAM" id="SSF48179">
    <property type="entry name" value="6-phosphogluconate dehydrogenase C-terminal domain-like"/>
    <property type="match status" value="2"/>
</dbReference>
<dbReference type="Gene3D" id="3.40.50.720">
    <property type="entry name" value="NAD(P)-binding Rossmann-like Domain"/>
    <property type="match status" value="1"/>
</dbReference>
<dbReference type="GO" id="GO:0016509">
    <property type="term" value="F:long-chain (3S)-3-hydroxyacyl-CoA dehydrogenase (NAD+) activity"/>
    <property type="evidence" value="ECO:0007669"/>
    <property type="project" value="TreeGrafter"/>
</dbReference>
<organism evidence="5 6">
    <name type="scientific">Arthrobacter globiformis</name>
    <dbReference type="NCBI Taxonomy" id="1665"/>
    <lineage>
        <taxon>Bacteria</taxon>
        <taxon>Bacillati</taxon>
        <taxon>Actinomycetota</taxon>
        <taxon>Actinomycetes</taxon>
        <taxon>Micrococcales</taxon>
        <taxon>Micrococcaceae</taxon>
        <taxon>Arthrobacter</taxon>
    </lineage>
</organism>
<dbReference type="InterPro" id="IPR036291">
    <property type="entry name" value="NAD(P)-bd_dom_sf"/>
</dbReference>
<comment type="pathway">
    <text evidence="1">Lipid metabolism; butanoate metabolism.</text>
</comment>
<dbReference type="InterPro" id="IPR006108">
    <property type="entry name" value="3HC_DH_C"/>
</dbReference>
<evidence type="ECO:0000256" key="1">
    <source>
        <dbReference type="ARBA" id="ARBA00005086"/>
    </source>
</evidence>
<dbReference type="PANTHER" id="PTHR43612">
    <property type="entry name" value="TRIFUNCTIONAL ENZYME SUBUNIT ALPHA"/>
    <property type="match status" value="1"/>
</dbReference>
<dbReference type="Pfam" id="PF00725">
    <property type="entry name" value="3HCDH"/>
    <property type="match status" value="1"/>
</dbReference>
<evidence type="ECO:0000259" key="4">
    <source>
        <dbReference type="Pfam" id="PF02737"/>
    </source>
</evidence>
<feature type="domain" description="3-hydroxyacyl-CoA dehydrogenase C-terminal" evidence="3">
    <location>
        <begin position="118"/>
        <end position="197"/>
    </location>
</feature>
<dbReference type="SUPFAM" id="SSF51735">
    <property type="entry name" value="NAD(P)-binding Rossmann-fold domains"/>
    <property type="match status" value="1"/>
</dbReference>
<accession>A0A328HJ35</accession>
<dbReference type="GO" id="GO:0004300">
    <property type="term" value="F:enoyl-CoA hydratase activity"/>
    <property type="evidence" value="ECO:0007669"/>
    <property type="project" value="TreeGrafter"/>
</dbReference>
<dbReference type="Pfam" id="PF02737">
    <property type="entry name" value="3HCDH_N"/>
    <property type="match status" value="1"/>
</dbReference>
<dbReference type="InterPro" id="IPR013328">
    <property type="entry name" value="6PGD_dom2"/>
</dbReference>
<keyword evidence="2" id="KW-0560">Oxidoreductase</keyword>
<dbReference type="AlphaFoldDB" id="A0A328HJ35"/>
<reference evidence="5 6" key="1">
    <citation type="submission" date="2018-04" db="EMBL/GenBank/DDBJ databases">
        <title>Bacteria isolated from cave deposits of Manipur.</title>
        <authorList>
            <person name="Sahoo D."/>
            <person name="Sarangthem I."/>
            <person name="Nandeibam J."/>
        </authorList>
    </citation>
    <scope>NUCLEOTIDE SEQUENCE [LARGE SCALE GENOMIC DNA]</scope>
    <source>
        <strain evidence="6">mrc11</strain>
    </source>
</reference>
<dbReference type="GO" id="GO:0006635">
    <property type="term" value="P:fatty acid beta-oxidation"/>
    <property type="evidence" value="ECO:0007669"/>
    <property type="project" value="TreeGrafter"/>
</dbReference>
<dbReference type="Gene3D" id="1.10.1040.10">
    <property type="entry name" value="N-(1-d-carboxylethyl)-l-norvaline Dehydrogenase, domain 2"/>
    <property type="match status" value="2"/>
</dbReference>
<evidence type="ECO:0000313" key="6">
    <source>
        <dbReference type="Proteomes" id="UP000249166"/>
    </source>
</evidence>
<proteinExistence type="predicted"/>
<evidence type="ECO:0008006" key="7">
    <source>
        <dbReference type="Google" id="ProtNLM"/>
    </source>
</evidence>
<gene>
    <name evidence="5" type="ORF">DBZ45_10395</name>
</gene>
<dbReference type="InterPro" id="IPR008927">
    <property type="entry name" value="6-PGluconate_DH-like_C_sf"/>
</dbReference>
<dbReference type="InterPro" id="IPR006176">
    <property type="entry name" value="3-OHacyl-CoA_DH_NAD-bd"/>
</dbReference>
<dbReference type="InterPro" id="IPR050136">
    <property type="entry name" value="FA_oxidation_alpha_subunit"/>
</dbReference>
<comment type="caution">
    <text evidence="5">The sequence shown here is derived from an EMBL/GenBank/DDBJ whole genome shotgun (WGS) entry which is preliminary data.</text>
</comment>
<evidence type="ECO:0000313" key="5">
    <source>
        <dbReference type="EMBL" id="RAM37230.1"/>
    </source>
</evidence>